<protein>
    <recommendedName>
        <fullName evidence="3">Mandelate racemase</fullName>
    </recommendedName>
</protein>
<dbReference type="InterPro" id="IPR029017">
    <property type="entry name" value="Enolase-like_N"/>
</dbReference>
<dbReference type="SUPFAM" id="SSF54826">
    <property type="entry name" value="Enolase N-terminal domain-like"/>
    <property type="match status" value="1"/>
</dbReference>
<organism evidence="1 2">
    <name type="scientific">Aromatoleum buckelii</name>
    <dbReference type="NCBI Taxonomy" id="200254"/>
    <lineage>
        <taxon>Bacteria</taxon>
        <taxon>Pseudomonadati</taxon>
        <taxon>Pseudomonadota</taxon>
        <taxon>Betaproteobacteria</taxon>
        <taxon>Rhodocyclales</taxon>
        <taxon>Rhodocyclaceae</taxon>
        <taxon>Aromatoleum</taxon>
    </lineage>
</organism>
<evidence type="ECO:0008006" key="3">
    <source>
        <dbReference type="Google" id="ProtNLM"/>
    </source>
</evidence>
<sequence length="127" mass="13450">MALVDSTAPIESVTVASYTIPTDGPESDGTLEWDATTLVVAHVTGGRRTGLGYGYTDTATARLIHDRLAPLLHGRDALATNARWQDMAVAIGDGAPDPVDGRLAPADDRPGFGLVFKEQDARCFENP</sequence>
<evidence type="ECO:0000313" key="2">
    <source>
        <dbReference type="Proteomes" id="UP000601990"/>
    </source>
</evidence>
<dbReference type="Proteomes" id="UP000601990">
    <property type="component" value="Unassembled WGS sequence"/>
</dbReference>
<name>A0ABX1N224_9RHOO</name>
<dbReference type="Gene3D" id="3.30.390.10">
    <property type="entry name" value="Enolase-like, N-terminal domain"/>
    <property type="match status" value="1"/>
</dbReference>
<reference evidence="1" key="1">
    <citation type="submission" date="2019-12" db="EMBL/GenBank/DDBJ databases">
        <title>Comparative genomics gives insights into the taxonomy of the Azoarcus-Aromatoleum group and reveals separate origins of nif in the plant-associated Azoarcus and non-plant-associated Aromatoleum sub-groups.</title>
        <authorList>
            <person name="Lafos M."/>
            <person name="Maluk M."/>
            <person name="Batista M."/>
            <person name="Junghare M."/>
            <person name="Carmona M."/>
            <person name="Faoro H."/>
            <person name="Cruz L.M."/>
            <person name="Battistoni F."/>
            <person name="De Souza E."/>
            <person name="Pedrosa F."/>
            <person name="Chen W.-M."/>
            <person name="Poole P.S."/>
            <person name="Dixon R.A."/>
            <person name="James E.K."/>
        </authorList>
    </citation>
    <scope>NUCLEOTIDE SEQUENCE</scope>
    <source>
        <strain evidence="1">U120</strain>
    </source>
</reference>
<evidence type="ECO:0000313" key="1">
    <source>
        <dbReference type="EMBL" id="NMF93039.1"/>
    </source>
</evidence>
<dbReference type="EMBL" id="WTVH01000009">
    <property type="protein sequence ID" value="NMF93039.1"/>
    <property type="molecule type" value="Genomic_DNA"/>
</dbReference>
<proteinExistence type="predicted"/>
<dbReference type="RefSeq" id="WP_169198323.1">
    <property type="nucleotide sequence ID" value="NZ_WTVH02000008.1"/>
</dbReference>
<gene>
    <name evidence="1" type="ORF">GO608_06825</name>
</gene>
<accession>A0ABX1N224</accession>
<comment type="caution">
    <text evidence="1">The sequence shown here is derived from an EMBL/GenBank/DDBJ whole genome shotgun (WGS) entry which is preliminary data.</text>
</comment>
<keyword evidence="2" id="KW-1185">Reference proteome</keyword>